<dbReference type="AlphaFoldDB" id="A0A6L2P8G0"/>
<proteinExistence type="predicted"/>
<reference evidence="2" key="1">
    <citation type="submission" date="2020-01" db="EMBL/GenBank/DDBJ databases">
        <title>Draft genome sequence of the Termite Coptotermes fromosanus.</title>
        <authorList>
            <person name="Itakura S."/>
            <person name="Yosikawa Y."/>
            <person name="Umezawa K."/>
        </authorList>
    </citation>
    <scope>NUCLEOTIDE SEQUENCE [LARGE SCALE GENOMIC DNA]</scope>
</reference>
<protein>
    <submittedName>
        <fullName evidence="1">Uncharacterized protein</fullName>
    </submittedName>
</protein>
<feature type="non-terminal residue" evidence="1">
    <location>
        <position position="1"/>
    </location>
</feature>
<accession>A0A6L2P8G0</accession>
<dbReference type="Proteomes" id="UP000502823">
    <property type="component" value="Unassembled WGS sequence"/>
</dbReference>
<comment type="caution">
    <text evidence="1">The sequence shown here is derived from an EMBL/GenBank/DDBJ whole genome shotgun (WGS) entry which is preliminary data.</text>
</comment>
<evidence type="ECO:0000313" key="1">
    <source>
        <dbReference type="EMBL" id="GFG28576.1"/>
    </source>
</evidence>
<dbReference type="InParanoid" id="A0A6L2P8G0"/>
<evidence type="ECO:0000313" key="2">
    <source>
        <dbReference type="Proteomes" id="UP000502823"/>
    </source>
</evidence>
<dbReference type="EMBL" id="BLKM01000075">
    <property type="protein sequence ID" value="GFG28576.1"/>
    <property type="molecule type" value="Genomic_DNA"/>
</dbReference>
<sequence length="66" mass="7471">LTEESVYLPAVWQSPVLESKPQAAHCRQARRAPGRVPLCHLRTCLLLAQQSHDAYLHLPQNTARRS</sequence>
<keyword evidence="2" id="KW-1185">Reference proteome</keyword>
<organism evidence="1 2">
    <name type="scientific">Coptotermes formosanus</name>
    <name type="common">Formosan subterranean termite</name>
    <dbReference type="NCBI Taxonomy" id="36987"/>
    <lineage>
        <taxon>Eukaryota</taxon>
        <taxon>Metazoa</taxon>
        <taxon>Ecdysozoa</taxon>
        <taxon>Arthropoda</taxon>
        <taxon>Hexapoda</taxon>
        <taxon>Insecta</taxon>
        <taxon>Pterygota</taxon>
        <taxon>Neoptera</taxon>
        <taxon>Polyneoptera</taxon>
        <taxon>Dictyoptera</taxon>
        <taxon>Blattodea</taxon>
        <taxon>Blattoidea</taxon>
        <taxon>Termitoidae</taxon>
        <taxon>Rhinotermitidae</taxon>
        <taxon>Coptotermes</taxon>
    </lineage>
</organism>
<gene>
    <name evidence="1" type="ORF">Cfor_10708</name>
</gene>
<name>A0A6L2P8G0_COPFO</name>